<accession>A0A1G1UYK7</accession>
<dbReference type="AlphaFoldDB" id="A0A1G1UYK7"/>
<feature type="compositionally biased region" description="Polar residues" evidence="1">
    <location>
        <begin position="1"/>
        <end position="21"/>
    </location>
</feature>
<name>A0A1G1UYK7_9BACT</name>
<evidence type="ECO:0000256" key="1">
    <source>
        <dbReference type="SAM" id="MobiDB-lite"/>
    </source>
</evidence>
<sequence>MVETAVSISPQSVETHLSQVTPLEHERKPERPLIPRIEDYPTKARIWVIDAHAKAAPLFQKCERYTGAAITFVGTLEKIAEEGQAQVAEAGKPTDQATRQAAERLVKVATEFAILQRIHQKLSTTKDASRLLLTLSPLTGEDYLIEAVRTQFATRKGFLVSLTEHVPFLRPAGSISQKQVSNMRQASAYSQRVAAFVREAFGPLKQHVSLKKFETRTIDGLVGRSESQVIQAAQGASKEFWDSAVTCSANLTQADTYKDKLYSWLEKEKAQIEKIGLEGNIENAKKEHSTALATAHANLENGIKYSRSQFFDQTLQGAVEALKPTMKALGKSYQPHEPGDASSFMTHTWVPYEATEQAATANKSLAAIQTLNAKYSLRAKYGLEFLISHSTGNIESHRTYASQENEGFVLNQDLFWHVAPYEKMKLILARGILASRKAQIDHFGESYFNSGGATRTTKDQVIITDEEGRERKVSHADFKTNSGLGRVKVPKQEMYQTCFSVGGPYHYQDGVALVFSKASLCSKSQFFDQDGWHLFSPDYRDSEDSPGFEADLNTEPNMLIVVTNQRSADFITFLKSDLGKTDEWVSQNVITVPARENGAMESDTGQIKKRFFERHRITIQKGMFVPTGEVADHAGWGKDFLYTYKAII</sequence>
<reference evidence="2 3" key="1">
    <citation type="journal article" date="2016" name="Nat. Commun.">
        <title>Thousands of microbial genomes shed light on interconnected biogeochemical processes in an aquifer system.</title>
        <authorList>
            <person name="Anantharaman K."/>
            <person name="Brown C.T."/>
            <person name="Hug L.A."/>
            <person name="Sharon I."/>
            <person name="Castelle C.J."/>
            <person name="Probst A.J."/>
            <person name="Thomas B.C."/>
            <person name="Singh A."/>
            <person name="Wilkins M.J."/>
            <person name="Karaoz U."/>
            <person name="Brodie E.L."/>
            <person name="Williams K.H."/>
            <person name="Hubbard S.S."/>
            <person name="Banfield J.F."/>
        </authorList>
    </citation>
    <scope>NUCLEOTIDE SEQUENCE [LARGE SCALE GENOMIC DNA]</scope>
</reference>
<gene>
    <name evidence="2" type="ORF">A2782_00310</name>
</gene>
<dbReference type="Proteomes" id="UP000177967">
    <property type="component" value="Unassembled WGS sequence"/>
</dbReference>
<dbReference type="STRING" id="1797513.A2782_00310"/>
<evidence type="ECO:0000313" key="2">
    <source>
        <dbReference type="EMBL" id="OGY08208.1"/>
    </source>
</evidence>
<organism evidence="2 3">
    <name type="scientific">Candidatus Blackburnbacteria bacterium RIFCSPHIGHO2_01_FULL_43_15b</name>
    <dbReference type="NCBI Taxonomy" id="1797513"/>
    <lineage>
        <taxon>Bacteria</taxon>
        <taxon>Candidatus Blackburniibacteriota</taxon>
    </lineage>
</organism>
<dbReference type="EMBL" id="MHBW01000030">
    <property type="protein sequence ID" value="OGY08208.1"/>
    <property type="molecule type" value="Genomic_DNA"/>
</dbReference>
<evidence type="ECO:0000313" key="3">
    <source>
        <dbReference type="Proteomes" id="UP000177967"/>
    </source>
</evidence>
<feature type="region of interest" description="Disordered" evidence="1">
    <location>
        <begin position="1"/>
        <end position="30"/>
    </location>
</feature>
<proteinExistence type="predicted"/>
<comment type="caution">
    <text evidence="2">The sequence shown here is derived from an EMBL/GenBank/DDBJ whole genome shotgun (WGS) entry which is preliminary data.</text>
</comment>
<protein>
    <submittedName>
        <fullName evidence="2">Uncharacterized protein</fullName>
    </submittedName>
</protein>